<dbReference type="InterPro" id="IPR043502">
    <property type="entry name" value="DNA/RNA_pol_sf"/>
</dbReference>
<dbReference type="Proteomes" id="UP001066276">
    <property type="component" value="Chromosome 1_2"/>
</dbReference>
<sequence>MVGPEIRIFENLVLEKVKKLCKFTPKPDCNLTRNEQQALLRLQQNKNIVIKPCDKGGGIVLLETDQYKHKVSLMLGIPEHYSKANNGWQREVKKAIQEVSLKAYNDGLICEKEYRYLNPTTTRVPILYGLPKVHKNETDPPFRPIVSTVGSIMEPLSKFVETFLKTRVVQLPAYIKDTGRIISILEGARFNPDTEFLVTMDIEALYTNIPQYEAWQAVRQIFDKEGMMDHLLFVLDCLKIVLESNFFEFDGKTYQQKKGVSMGAACAPSVANIYVGLFEQTHIYNEIAPFYENIRLWSRYIDDVFFIWSGHEEQLEEFCEWINLCDTNLKFSIHKSRDKIEFLDIWIKSQNSQLELSLYTKSTAKNTI</sequence>
<dbReference type="Pfam" id="PF00078">
    <property type="entry name" value="RVT_1"/>
    <property type="match status" value="1"/>
</dbReference>
<name>A0AAV7VV57_PLEWA</name>
<comment type="caution">
    <text evidence="2">The sequence shown here is derived from an EMBL/GenBank/DDBJ whole genome shotgun (WGS) entry which is preliminary data.</text>
</comment>
<dbReference type="InterPro" id="IPR000477">
    <property type="entry name" value="RT_dom"/>
</dbReference>
<dbReference type="PANTHER" id="PTHR21301">
    <property type="entry name" value="REVERSE TRANSCRIPTASE"/>
    <property type="match status" value="1"/>
</dbReference>
<dbReference type="PROSITE" id="PS50878">
    <property type="entry name" value="RT_POL"/>
    <property type="match status" value="1"/>
</dbReference>
<accession>A0AAV7VV57</accession>
<reference evidence="2" key="1">
    <citation type="journal article" date="2022" name="bioRxiv">
        <title>Sequencing and chromosome-scale assembly of the giantPleurodeles waltlgenome.</title>
        <authorList>
            <person name="Brown T."/>
            <person name="Elewa A."/>
            <person name="Iarovenko S."/>
            <person name="Subramanian E."/>
            <person name="Araus A.J."/>
            <person name="Petzold A."/>
            <person name="Susuki M."/>
            <person name="Suzuki K.-i.T."/>
            <person name="Hayashi T."/>
            <person name="Toyoda A."/>
            <person name="Oliveira C."/>
            <person name="Osipova E."/>
            <person name="Leigh N.D."/>
            <person name="Simon A."/>
            <person name="Yun M.H."/>
        </authorList>
    </citation>
    <scope>NUCLEOTIDE SEQUENCE</scope>
    <source>
        <strain evidence="2">20211129_DDA</strain>
        <tissue evidence="2">Liver</tissue>
    </source>
</reference>
<dbReference type="EMBL" id="JANPWB010000002">
    <property type="protein sequence ID" value="KAJ1205372.1"/>
    <property type="molecule type" value="Genomic_DNA"/>
</dbReference>
<proteinExistence type="predicted"/>
<evidence type="ECO:0000313" key="3">
    <source>
        <dbReference type="Proteomes" id="UP001066276"/>
    </source>
</evidence>
<protein>
    <recommendedName>
        <fullName evidence="1">Reverse transcriptase domain-containing protein</fullName>
    </recommendedName>
</protein>
<evidence type="ECO:0000313" key="2">
    <source>
        <dbReference type="EMBL" id="KAJ1205372.1"/>
    </source>
</evidence>
<dbReference type="SUPFAM" id="SSF56672">
    <property type="entry name" value="DNA/RNA polymerases"/>
    <property type="match status" value="1"/>
</dbReference>
<dbReference type="AlphaFoldDB" id="A0AAV7VV57"/>
<gene>
    <name evidence="2" type="ORF">NDU88_000807</name>
</gene>
<keyword evidence="3" id="KW-1185">Reference proteome</keyword>
<dbReference type="PANTHER" id="PTHR21301:SF12">
    <property type="match status" value="1"/>
</dbReference>
<organism evidence="2 3">
    <name type="scientific">Pleurodeles waltl</name>
    <name type="common">Iberian ribbed newt</name>
    <dbReference type="NCBI Taxonomy" id="8319"/>
    <lineage>
        <taxon>Eukaryota</taxon>
        <taxon>Metazoa</taxon>
        <taxon>Chordata</taxon>
        <taxon>Craniata</taxon>
        <taxon>Vertebrata</taxon>
        <taxon>Euteleostomi</taxon>
        <taxon>Amphibia</taxon>
        <taxon>Batrachia</taxon>
        <taxon>Caudata</taxon>
        <taxon>Salamandroidea</taxon>
        <taxon>Salamandridae</taxon>
        <taxon>Pleurodelinae</taxon>
        <taxon>Pleurodeles</taxon>
    </lineage>
</organism>
<evidence type="ECO:0000259" key="1">
    <source>
        <dbReference type="PROSITE" id="PS50878"/>
    </source>
</evidence>
<feature type="domain" description="Reverse transcriptase" evidence="1">
    <location>
        <begin position="111"/>
        <end position="358"/>
    </location>
</feature>